<reference evidence="8 9" key="1">
    <citation type="submission" date="2015-01" db="EMBL/GenBank/DDBJ databases">
        <title>Evolution of Trichinella species and genotypes.</title>
        <authorList>
            <person name="Korhonen P.K."/>
            <person name="Edoardo P."/>
            <person name="Giuseppe L.R."/>
            <person name="Gasser R.B."/>
        </authorList>
    </citation>
    <scope>NUCLEOTIDE SEQUENCE [LARGE SCALE GENOMIC DNA]</scope>
    <source>
        <strain evidence="8">ISS37</strain>
    </source>
</reference>
<dbReference type="SMART" id="SM00409">
    <property type="entry name" value="IG"/>
    <property type="match status" value="4"/>
</dbReference>
<evidence type="ECO:0000256" key="1">
    <source>
        <dbReference type="ARBA" id="ARBA00022737"/>
    </source>
</evidence>
<keyword evidence="5" id="KW-0812">Transmembrane</keyword>
<keyword evidence="9" id="KW-1185">Reference proteome</keyword>
<dbReference type="OrthoDB" id="5985519at2759"/>
<evidence type="ECO:0000256" key="5">
    <source>
        <dbReference type="SAM" id="Phobius"/>
    </source>
</evidence>
<dbReference type="PANTHER" id="PTHR44170">
    <property type="entry name" value="PROTEIN SIDEKICK"/>
    <property type="match status" value="1"/>
</dbReference>
<evidence type="ECO:0000259" key="6">
    <source>
        <dbReference type="PROSITE" id="PS50835"/>
    </source>
</evidence>
<dbReference type="InterPro" id="IPR007110">
    <property type="entry name" value="Ig-like_dom"/>
</dbReference>
<dbReference type="InterPro" id="IPR003598">
    <property type="entry name" value="Ig_sub2"/>
</dbReference>
<dbReference type="InterPro" id="IPR003599">
    <property type="entry name" value="Ig_sub"/>
</dbReference>
<evidence type="ECO:0000313" key="9">
    <source>
        <dbReference type="Proteomes" id="UP000054630"/>
    </source>
</evidence>
<feature type="domain" description="Ig-like" evidence="6">
    <location>
        <begin position="236"/>
        <end position="337"/>
    </location>
</feature>
<dbReference type="SUPFAM" id="SSF48726">
    <property type="entry name" value="Immunoglobulin"/>
    <property type="match status" value="4"/>
</dbReference>
<gene>
    <name evidence="8" type="primary">PRTG</name>
    <name evidence="8" type="ORF">T07_9266</name>
</gene>
<feature type="domain" description="Fibronectin type-III" evidence="7">
    <location>
        <begin position="663"/>
        <end position="766"/>
    </location>
</feature>
<dbReference type="InterPro" id="IPR003961">
    <property type="entry name" value="FN3_dom"/>
</dbReference>
<dbReference type="GO" id="GO:0016020">
    <property type="term" value="C:membrane"/>
    <property type="evidence" value="ECO:0007669"/>
    <property type="project" value="UniProtKB-SubCell"/>
</dbReference>
<evidence type="ECO:0000256" key="3">
    <source>
        <dbReference type="ARBA" id="ARBA00023319"/>
    </source>
</evidence>
<protein>
    <submittedName>
        <fullName evidence="8">Protogenin</fullName>
    </submittedName>
</protein>
<evidence type="ECO:0000313" key="8">
    <source>
        <dbReference type="EMBL" id="KRX17867.1"/>
    </source>
</evidence>
<comment type="caution">
    <text evidence="8">The sequence shown here is derived from an EMBL/GenBank/DDBJ whole genome shotgun (WGS) entry which is preliminary data.</text>
</comment>
<organism evidence="8 9">
    <name type="scientific">Trichinella nelsoni</name>
    <dbReference type="NCBI Taxonomy" id="6336"/>
    <lineage>
        <taxon>Eukaryota</taxon>
        <taxon>Metazoa</taxon>
        <taxon>Ecdysozoa</taxon>
        <taxon>Nematoda</taxon>
        <taxon>Enoplea</taxon>
        <taxon>Dorylaimia</taxon>
        <taxon>Trichinellida</taxon>
        <taxon>Trichinellidae</taxon>
        <taxon>Trichinella</taxon>
    </lineage>
</organism>
<dbReference type="InterPro" id="IPR013783">
    <property type="entry name" value="Ig-like_fold"/>
</dbReference>
<dbReference type="PROSITE" id="PS50853">
    <property type="entry name" value="FN3"/>
    <property type="match status" value="4"/>
</dbReference>
<name>A0A0V0RTW4_9BILA</name>
<evidence type="ECO:0000256" key="2">
    <source>
        <dbReference type="ARBA" id="ARBA00023157"/>
    </source>
</evidence>
<dbReference type="EMBL" id="JYDL01000081">
    <property type="protein sequence ID" value="KRX17867.1"/>
    <property type="molecule type" value="Genomic_DNA"/>
</dbReference>
<feature type="domain" description="Ig-like" evidence="6">
    <location>
        <begin position="378"/>
        <end position="418"/>
    </location>
</feature>
<dbReference type="PANTHER" id="PTHR44170:SF6">
    <property type="entry name" value="CONTACTIN"/>
    <property type="match status" value="1"/>
</dbReference>
<feature type="non-terminal residue" evidence="8">
    <location>
        <position position="1401"/>
    </location>
</feature>
<dbReference type="GO" id="GO:0098609">
    <property type="term" value="P:cell-cell adhesion"/>
    <property type="evidence" value="ECO:0007669"/>
    <property type="project" value="TreeGrafter"/>
</dbReference>
<keyword evidence="5" id="KW-0472">Membrane</keyword>
<accession>A0A0V0RTW4</accession>
<feature type="domain" description="Fibronectin type-III" evidence="7">
    <location>
        <begin position="875"/>
        <end position="973"/>
    </location>
</feature>
<keyword evidence="3" id="KW-0393">Immunoglobulin domain</keyword>
<evidence type="ECO:0000256" key="4">
    <source>
        <dbReference type="SAM" id="MobiDB-lite"/>
    </source>
</evidence>
<keyword evidence="5" id="KW-1133">Transmembrane helix</keyword>
<feature type="domain" description="Fibronectin type-III" evidence="7">
    <location>
        <begin position="552"/>
        <end position="656"/>
    </location>
</feature>
<dbReference type="InterPro" id="IPR013098">
    <property type="entry name" value="Ig_I-set"/>
</dbReference>
<dbReference type="Pfam" id="PF13927">
    <property type="entry name" value="Ig_3"/>
    <property type="match status" value="2"/>
</dbReference>
<keyword evidence="2" id="KW-1015">Disulfide bond</keyword>
<feature type="region of interest" description="Disordered" evidence="4">
    <location>
        <begin position="1246"/>
        <end position="1275"/>
    </location>
</feature>
<dbReference type="CDD" id="cd00096">
    <property type="entry name" value="Ig"/>
    <property type="match status" value="1"/>
</dbReference>
<feature type="transmembrane region" description="Helical" evidence="5">
    <location>
        <begin position="60"/>
        <end position="84"/>
    </location>
</feature>
<feature type="domain" description="Ig-like" evidence="6">
    <location>
        <begin position="437"/>
        <end position="541"/>
    </location>
</feature>
<dbReference type="SMART" id="SM00408">
    <property type="entry name" value="IGc2"/>
    <property type="match status" value="3"/>
</dbReference>
<feature type="domain" description="Fibronectin type-III" evidence="7">
    <location>
        <begin position="974"/>
        <end position="1075"/>
    </location>
</feature>
<dbReference type="Pfam" id="PF07679">
    <property type="entry name" value="I-set"/>
    <property type="match status" value="1"/>
</dbReference>
<feature type="domain" description="Ig-like" evidence="6">
    <location>
        <begin position="122"/>
        <end position="202"/>
    </location>
</feature>
<dbReference type="CDD" id="cd00063">
    <property type="entry name" value="FN3"/>
    <property type="match status" value="4"/>
</dbReference>
<dbReference type="InterPro" id="IPR036116">
    <property type="entry name" value="FN3_sf"/>
</dbReference>
<sequence>MQRSTVGCRRRFPLIFLSPFIQTGRRSWPVVSFKHILLLNFSHFLALLSTQVATARPVMLFFFFYYYFFSFFFFFFFFVIFLCYHLWMPTMLGALVLLTPILQHSIIPLTNAETVFSYLLPPTKVSVYENRIQFLHTPEDTVATPGSTVRFQCIAVDEVGFQLESRWLHNDHLMPDMNVKENSSLVIVNVSEKDQGIYQCIVLSRHYGILRSGPANLTLASTSFSNHLRFYLIKYPSPILLSCSEFGPFVNQPTDIVVDNGGFGEFTCTIYSYPPATVHWYFNQRLIGDNSKHIRVDNSGISSTLYVVNASVADQGTYFCLASNIAANATSRKAVLTISGNFTDSLEHIRIFKAPQNLSVQLGKPAVFDFYYYSTKPVSVLWKREKVSFSSRAFKAVSSLVIQHVDEDDEGFYRCIVEVDGNKFKVYRVYLKVTKAPQIVDPPVEVRGFRGETVRFVCNVAGTPTPDIYWYKDGERVLSKGRRKLFPTESHPPEKISKNQNMFVYKRDLVVSSFRPEEDGGIYQCFAENAYGTVSVAAALIPDSNNIIHDDGPKNLMSEVSQIENQIILTWDEPQTLNGDLIAYIIHYHPTESGAENTYPVTPVDSCRYGTCRAICCAHAEFELFTNYTFWVSALVQNDQRGSSFTRPSNEIVIPVWDGTAVMPALLTVVGVNDGLTVFLKWNPPDSRFLRGVVTEYRIQYRLLSEKSEASITVVPAFIEEFTVKDLTADGVYAFQVVPRTRAGYPTNQKIGFPWLRYRAKQLAEDSMSAPNFEVISVNHSAIEVHVVEDFSAIGSKWKIVLARPDNHAILFATVVPIKQNVVTIGNLDSNSLYEVTCSAMDKKGDFGLSIVRLIRTVEQSNVEEFSAHHSIIPPPTNIQCKDKNPLGGIRLTWKPSLAKVSTYRVRYSRVLSDDEILNISTAHVHHRETETNEMIFTDLAKGKPFMFAVRAEAQNGITSWYSDDIVCIMPGSPPREPVALTIEYLNSTSVILRWRPPAISSSKEKILMYYISYAEDSNPSTSPDKKEITVDGEATCVTVSNLSASAVYFFTASAVNAFGRSQESKCVPAVLRPPSTTNAIAPKVVIFERISYSEGILIGVCIAVLCILVCITVIVYRSKRNFRICHNDSDEIGSRQNSLIRKHFQGASSVARSCDGLEMQTLLPYMSEGYDFDLKPAIPFVALKSNDGISKYSGFDVQKDLSVEQEEEVLAAVEVTHHVIVDHHHHHQRMVANLKRVDTLSGNDSCNSAATPSSSTYDSKQHSDSIQYSSMPNLTDSGVDFEDAEYSKCKLSAQKESRTLQMSESISNDDVFANCCSAVEAVTKNHANLNDDHLDSDGDNDDPTQRIAERADTFPIAFYLSLEHTLHFAAHVQVILRSCHLPRNESGKCSFVLSMQAVFI</sequence>
<dbReference type="STRING" id="6336.A0A0V0RTW4"/>
<dbReference type="Gene3D" id="2.60.40.10">
    <property type="entry name" value="Immunoglobulins"/>
    <property type="match status" value="8"/>
</dbReference>
<dbReference type="Pfam" id="PF00041">
    <property type="entry name" value="fn3"/>
    <property type="match status" value="2"/>
</dbReference>
<feature type="transmembrane region" description="Helical" evidence="5">
    <location>
        <begin position="1097"/>
        <end position="1117"/>
    </location>
</feature>
<dbReference type="PROSITE" id="PS50835">
    <property type="entry name" value="IG_LIKE"/>
    <property type="match status" value="4"/>
</dbReference>
<dbReference type="Proteomes" id="UP000054630">
    <property type="component" value="Unassembled WGS sequence"/>
</dbReference>
<dbReference type="SUPFAM" id="SSF49265">
    <property type="entry name" value="Fibronectin type III"/>
    <property type="match status" value="2"/>
</dbReference>
<dbReference type="InterPro" id="IPR036179">
    <property type="entry name" value="Ig-like_dom_sf"/>
</dbReference>
<dbReference type="SMART" id="SM00060">
    <property type="entry name" value="FN3"/>
    <property type="match status" value="5"/>
</dbReference>
<proteinExistence type="predicted"/>
<evidence type="ECO:0000259" key="7">
    <source>
        <dbReference type="PROSITE" id="PS50853"/>
    </source>
</evidence>
<keyword evidence="1" id="KW-0677">Repeat</keyword>
<dbReference type="FunFam" id="2.60.40.10:FF:000032">
    <property type="entry name" value="palladin isoform X1"/>
    <property type="match status" value="1"/>
</dbReference>